<dbReference type="AlphaFoldDB" id="A0A2V4A0J4"/>
<name>A0A2V4A0J4_9BACT</name>
<keyword evidence="1" id="KW-0812">Transmembrane</keyword>
<keyword evidence="5" id="KW-1185">Reference proteome</keyword>
<organism evidence="4 5">
    <name type="scientific">Marinifilum breve</name>
    <dbReference type="NCBI Taxonomy" id="2184082"/>
    <lineage>
        <taxon>Bacteria</taxon>
        <taxon>Pseudomonadati</taxon>
        <taxon>Bacteroidota</taxon>
        <taxon>Bacteroidia</taxon>
        <taxon>Marinilabiliales</taxon>
        <taxon>Marinifilaceae</taxon>
    </lineage>
</organism>
<dbReference type="PANTHER" id="PTHR30273:SF2">
    <property type="entry name" value="PROTEIN FECR"/>
    <property type="match status" value="1"/>
</dbReference>
<dbReference type="Gene3D" id="2.60.120.1440">
    <property type="match status" value="1"/>
</dbReference>
<dbReference type="InterPro" id="IPR012373">
    <property type="entry name" value="Ferrdict_sens_TM"/>
</dbReference>
<dbReference type="OrthoDB" id="676789at2"/>
<evidence type="ECO:0008006" key="6">
    <source>
        <dbReference type="Google" id="ProtNLM"/>
    </source>
</evidence>
<dbReference type="Pfam" id="PF16344">
    <property type="entry name" value="FecR_C"/>
    <property type="match status" value="1"/>
</dbReference>
<keyword evidence="1" id="KW-1133">Transmembrane helix</keyword>
<feature type="transmembrane region" description="Helical" evidence="1">
    <location>
        <begin position="95"/>
        <end position="115"/>
    </location>
</feature>
<evidence type="ECO:0000313" key="4">
    <source>
        <dbReference type="EMBL" id="PXY02188.1"/>
    </source>
</evidence>
<feature type="domain" description="FecR protein" evidence="2">
    <location>
        <begin position="131"/>
        <end position="219"/>
    </location>
</feature>
<dbReference type="Proteomes" id="UP000248079">
    <property type="component" value="Unassembled WGS sequence"/>
</dbReference>
<protein>
    <recommendedName>
        <fullName evidence="6">FecR protein domain-containing protein</fullName>
    </recommendedName>
</protein>
<feature type="domain" description="Protein FecR C-terminal" evidence="3">
    <location>
        <begin position="266"/>
        <end position="333"/>
    </location>
</feature>
<dbReference type="Pfam" id="PF04773">
    <property type="entry name" value="FecR"/>
    <property type="match status" value="1"/>
</dbReference>
<evidence type="ECO:0000313" key="5">
    <source>
        <dbReference type="Proteomes" id="UP000248079"/>
    </source>
</evidence>
<reference evidence="4 5" key="1">
    <citation type="submission" date="2018-05" db="EMBL/GenBank/DDBJ databases">
        <title>Marinifilum breve JC075T sp. nov., a marine bacterium isolated from Yongle Blue Hole in the South China Sea.</title>
        <authorList>
            <person name="Fu T."/>
        </authorList>
    </citation>
    <scope>NUCLEOTIDE SEQUENCE [LARGE SCALE GENOMIC DNA]</scope>
    <source>
        <strain evidence="4 5">JC075</strain>
    </source>
</reference>
<proteinExistence type="predicted"/>
<dbReference type="GO" id="GO:0016989">
    <property type="term" value="F:sigma factor antagonist activity"/>
    <property type="evidence" value="ECO:0007669"/>
    <property type="project" value="TreeGrafter"/>
</dbReference>
<dbReference type="RefSeq" id="WP_110359822.1">
    <property type="nucleotide sequence ID" value="NZ_QFLI01000002.1"/>
</dbReference>
<accession>A0A2V4A0J4</accession>
<gene>
    <name evidence="4" type="ORF">DF185_05960</name>
</gene>
<sequence length="341" mass="38946">MKSDNQHIDDTLLAKFLLGETNQKEQRLIIDWIDEKEENRKHLDQLENLWLESGKLKPRPIPVNKKLAWSILSKRMDEHEASLSPTIPKHSKFKIAIYTSIAASILALIGIFNWYTKDTDQSDQFLLANNTNETLKEILPDGSEIYLNESAKISYESTDKNQRIVNLEGEAFFNVKRDTSQPFIVHAGIGGVKVLGTSFQVKRKKNGDIAVDVSSGKVELFRPNKAKTDTLHLILIKDEGGLISNEQDTIIRVSSNSSAFFWVDKRLSFRNKQLKEVFKVLEACYDIEIISDDPKINAKYYTSSFIDNDAEEVIKVISDTYKLSYTKEDNTFTLFSPQTNE</sequence>
<dbReference type="InterPro" id="IPR006860">
    <property type="entry name" value="FecR"/>
</dbReference>
<evidence type="ECO:0000256" key="1">
    <source>
        <dbReference type="SAM" id="Phobius"/>
    </source>
</evidence>
<keyword evidence="1" id="KW-0472">Membrane</keyword>
<dbReference type="PIRSF" id="PIRSF018266">
    <property type="entry name" value="FecR"/>
    <property type="match status" value="1"/>
</dbReference>
<dbReference type="EMBL" id="QFLI01000002">
    <property type="protein sequence ID" value="PXY02188.1"/>
    <property type="molecule type" value="Genomic_DNA"/>
</dbReference>
<comment type="caution">
    <text evidence="4">The sequence shown here is derived from an EMBL/GenBank/DDBJ whole genome shotgun (WGS) entry which is preliminary data.</text>
</comment>
<dbReference type="Gene3D" id="3.55.50.30">
    <property type="match status" value="1"/>
</dbReference>
<dbReference type="PANTHER" id="PTHR30273">
    <property type="entry name" value="PERIPLASMIC SIGNAL SENSOR AND SIGMA FACTOR ACTIVATOR FECR-RELATED"/>
    <property type="match status" value="1"/>
</dbReference>
<dbReference type="InterPro" id="IPR032508">
    <property type="entry name" value="FecR_C"/>
</dbReference>
<evidence type="ECO:0000259" key="3">
    <source>
        <dbReference type="Pfam" id="PF16344"/>
    </source>
</evidence>
<evidence type="ECO:0000259" key="2">
    <source>
        <dbReference type="Pfam" id="PF04773"/>
    </source>
</evidence>